<evidence type="ECO:0000313" key="5">
    <source>
        <dbReference type="EMBL" id="MBB2166039.1"/>
    </source>
</evidence>
<feature type="domain" description="EAL" evidence="2">
    <location>
        <begin position="425"/>
        <end position="675"/>
    </location>
</feature>
<dbReference type="SMART" id="SM00052">
    <property type="entry name" value="EAL"/>
    <property type="match status" value="1"/>
</dbReference>
<dbReference type="Pfam" id="PF03707">
    <property type="entry name" value="MHYT"/>
    <property type="match status" value="2"/>
</dbReference>
<dbReference type="InterPro" id="IPR000160">
    <property type="entry name" value="GGDEF_dom"/>
</dbReference>
<feature type="transmembrane region" description="Helical" evidence="1">
    <location>
        <begin position="47"/>
        <end position="71"/>
    </location>
</feature>
<dbReference type="Gene3D" id="3.30.70.270">
    <property type="match status" value="1"/>
</dbReference>
<dbReference type="PROSITE" id="PS50887">
    <property type="entry name" value="GGDEF"/>
    <property type="match status" value="1"/>
</dbReference>
<accession>A0A7W4INK3</accession>
<organism evidence="5 8">
    <name type="scientific">Gluconacetobacter dulcium</name>
    <dbReference type="NCBI Taxonomy" id="2729096"/>
    <lineage>
        <taxon>Bacteria</taxon>
        <taxon>Pseudomonadati</taxon>
        <taxon>Pseudomonadota</taxon>
        <taxon>Alphaproteobacteria</taxon>
        <taxon>Acetobacterales</taxon>
        <taxon>Acetobacteraceae</taxon>
        <taxon>Gluconacetobacter</taxon>
    </lineage>
</organism>
<dbReference type="InterPro" id="IPR035919">
    <property type="entry name" value="EAL_sf"/>
</dbReference>
<keyword evidence="1" id="KW-0472">Membrane</keyword>
<keyword evidence="1" id="KW-1133">Transmembrane helix</keyword>
<dbReference type="SMART" id="SM00267">
    <property type="entry name" value="GGDEF"/>
    <property type="match status" value="1"/>
</dbReference>
<dbReference type="InterPro" id="IPR005330">
    <property type="entry name" value="MHYT_dom"/>
</dbReference>
<dbReference type="InterPro" id="IPR001633">
    <property type="entry name" value="EAL_dom"/>
</dbReference>
<evidence type="ECO:0000256" key="1">
    <source>
        <dbReference type="PROSITE-ProRule" id="PRU00244"/>
    </source>
</evidence>
<dbReference type="SUPFAM" id="SSF141868">
    <property type="entry name" value="EAL domain-like"/>
    <property type="match status" value="1"/>
</dbReference>
<name>A0A7W4INK3_9PROT</name>
<keyword evidence="7" id="KW-1185">Reference proteome</keyword>
<dbReference type="RefSeq" id="WP_182975083.1">
    <property type="nucleotide sequence ID" value="NZ_JABEQN010000024.1"/>
</dbReference>
<dbReference type="NCBIfam" id="TIGR00254">
    <property type="entry name" value="GGDEF"/>
    <property type="match status" value="1"/>
</dbReference>
<feature type="transmembrane region" description="Helical" evidence="1">
    <location>
        <begin position="83"/>
        <end position="101"/>
    </location>
</feature>
<evidence type="ECO:0000259" key="2">
    <source>
        <dbReference type="PROSITE" id="PS50883"/>
    </source>
</evidence>
<evidence type="ECO:0000259" key="3">
    <source>
        <dbReference type="PROSITE" id="PS50887"/>
    </source>
</evidence>
<dbReference type="Pfam" id="PF00990">
    <property type="entry name" value="GGDEF"/>
    <property type="match status" value="1"/>
</dbReference>
<comment type="caution">
    <text evidence="5">The sequence shown here is derived from an EMBL/GenBank/DDBJ whole genome shotgun (WGS) entry which is preliminary data.</text>
</comment>
<feature type="transmembrane region" description="Helical" evidence="1">
    <location>
        <begin position="218"/>
        <end position="236"/>
    </location>
</feature>
<dbReference type="CDD" id="cd01948">
    <property type="entry name" value="EAL"/>
    <property type="match status" value="1"/>
</dbReference>
<dbReference type="EMBL" id="JABEQO010000024">
    <property type="protein sequence ID" value="MBB2166039.1"/>
    <property type="molecule type" value="Genomic_DNA"/>
</dbReference>
<feature type="transmembrane region" description="Helical" evidence="1">
    <location>
        <begin position="146"/>
        <end position="166"/>
    </location>
</feature>
<dbReference type="CDD" id="cd01949">
    <property type="entry name" value="GGDEF"/>
    <property type="match status" value="1"/>
</dbReference>
<proteinExistence type="predicted"/>
<feature type="transmembrane region" description="Helical" evidence="1">
    <location>
        <begin position="178"/>
        <end position="198"/>
    </location>
</feature>
<reference evidence="7 8" key="1">
    <citation type="submission" date="2020-04" db="EMBL/GenBank/DDBJ databases">
        <title>Description of novel Gluconacetobacter.</title>
        <authorList>
            <person name="Sombolestani A."/>
        </authorList>
    </citation>
    <scope>NUCLEOTIDE SEQUENCE [LARGE SCALE GENOMIC DNA]</scope>
    <source>
        <strain evidence="6 7">LMG 1728</strain>
        <strain evidence="5 8">LMG 1731</strain>
    </source>
</reference>
<dbReference type="Proteomes" id="UP000561077">
    <property type="component" value="Unassembled WGS sequence"/>
</dbReference>
<dbReference type="PROSITE" id="PS50883">
    <property type="entry name" value="EAL"/>
    <property type="match status" value="1"/>
</dbReference>
<dbReference type="Proteomes" id="UP000540490">
    <property type="component" value="Unassembled WGS sequence"/>
</dbReference>
<evidence type="ECO:0000313" key="7">
    <source>
        <dbReference type="Proteomes" id="UP000540490"/>
    </source>
</evidence>
<evidence type="ECO:0000313" key="6">
    <source>
        <dbReference type="EMBL" id="MBB2195175.1"/>
    </source>
</evidence>
<feature type="transmembrane region" description="Helical" evidence="1">
    <location>
        <begin position="113"/>
        <end position="134"/>
    </location>
</feature>
<protein>
    <submittedName>
        <fullName evidence="5">EAL domain-containing protein</fullName>
    </submittedName>
</protein>
<dbReference type="SUPFAM" id="SSF55073">
    <property type="entry name" value="Nucleotide cyclase"/>
    <property type="match status" value="1"/>
</dbReference>
<dbReference type="Gene3D" id="3.20.20.450">
    <property type="entry name" value="EAL domain"/>
    <property type="match status" value="1"/>
</dbReference>
<feature type="domain" description="MHYT" evidence="4">
    <location>
        <begin position="12"/>
        <end position="198"/>
    </location>
</feature>
<dbReference type="PROSITE" id="PS50924">
    <property type="entry name" value="MHYT"/>
    <property type="match status" value="1"/>
</dbReference>
<dbReference type="Pfam" id="PF00563">
    <property type="entry name" value="EAL"/>
    <property type="match status" value="1"/>
</dbReference>
<dbReference type="AlphaFoldDB" id="A0A7W4INK3"/>
<evidence type="ECO:0000259" key="4">
    <source>
        <dbReference type="PROSITE" id="PS50924"/>
    </source>
</evidence>
<dbReference type="InterPro" id="IPR029787">
    <property type="entry name" value="Nucleotide_cyclase"/>
</dbReference>
<dbReference type="PANTHER" id="PTHR44757:SF2">
    <property type="entry name" value="BIOFILM ARCHITECTURE MAINTENANCE PROTEIN MBAA"/>
    <property type="match status" value="1"/>
</dbReference>
<dbReference type="InterPro" id="IPR052155">
    <property type="entry name" value="Biofilm_reg_signaling"/>
</dbReference>
<gene>
    <name evidence="6" type="ORF">HLH25_16365</name>
    <name evidence="5" type="ORF">HLH26_16185</name>
</gene>
<dbReference type="PANTHER" id="PTHR44757">
    <property type="entry name" value="DIGUANYLATE CYCLASE DGCP"/>
    <property type="match status" value="1"/>
</dbReference>
<dbReference type="EMBL" id="JABEQN010000024">
    <property type="protein sequence ID" value="MBB2195175.1"/>
    <property type="molecule type" value="Genomic_DNA"/>
</dbReference>
<feature type="transmembrane region" description="Helical" evidence="1">
    <location>
        <begin position="16"/>
        <end position="35"/>
    </location>
</feature>
<feature type="domain" description="GGDEF" evidence="3">
    <location>
        <begin position="282"/>
        <end position="416"/>
    </location>
</feature>
<dbReference type="GO" id="GO:0016020">
    <property type="term" value="C:membrane"/>
    <property type="evidence" value="ECO:0007669"/>
    <property type="project" value="UniProtKB-UniRule"/>
</dbReference>
<dbReference type="InterPro" id="IPR043128">
    <property type="entry name" value="Rev_trsase/Diguanyl_cyclase"/>
</dbReference>
<sequence>MSSLFACILLEHDLRIVLVAAFLCGVGAWVTARLFRRAMQTNGSQRIGWYVLTALATGVAIWCTHFIAMMGFRSGAVVTFDPFLTLLSLFICIVGSVLGFIAAGSKAIRWPSVVGGGLLGFSIAAMHYVGMMAFHVQGQVHWDLLYVVESGILGPVLAMAALYMALKGTARGTNAMAALFAAAILSVHFLGMTAFHVVSGGESVVSVHSEALRTMTMAVIGMSLIILVMGMVSYLIDDSTRAETVERLRRMALNDALTGLPNRAHFNDRLDFEIALAAQRGGRLALIGIDLDRFKDINDLRGHSVGDEVLRVLGQRMKAMQQVEQGRFIARTGGDEFTALYRIGISGDVTGFVSRIEQALSDPIAFENLEITPGGSLGVAIFPDDAVDRENLVNCADLAMYRAKSNPLQRICFYEAGMDERIRERRALAADLRDAISHNQLTLHYQVQTIVSTGRIRGYEALLRWNHPRLGQIPPSEFIPLAEESGLILSIGEWVLYTACREAVTWEPPYTIAVNLSAVQFINADLPEIVRKVLAETGLAPERLELELTESTIFADRERSLDLLRQIRALKVSIALDDFGTGYSSLDTLRSFTFDRIKIDRSFFSASEATTQTTAIIRAVLALGKSFGIPVMAEGIETYDQLSMLNVEGCEEAQGFLLGHPVTVDDIIRKGQIARLNGGPDGAGAVDMRRAESGA</sequence>
<evidence type="ECO:0000313" key="8">
    <source>
        <dbReference type="Proteomes" id="UP000561077"/>
    </source>
</evidence>
<keyword evidence="1" id="KW-0812">Transmembrane</keyword>